<protein>
    <recommendedName>
        <fullName evidence="2">N-acetylglucosaminylphosphatidylinositol deacetylase</fullName>
        <ecNumber evidence="2">3.5.1.89</ecNumber>
    </recommendedName>
</protein>
<dbReference type="GO" id="GO:0000225">
    <property type="term" value="F:N-acetylglucosaminylphosphatidylinositol deacetylase activity"/>
    <property type="evidence" value="ECO:0007669"/>
    <property type="project" value="UniProtKB-EC"/>
</dbReference>
<dbReference type="Proteomes" id="UP000192247">
    <property type="component" value="Unassembled WGS sequence"/>
</dbReference>
<organism evidence="3 4">
    <name type="scientific">Tropilaelaps mercedesae</name>
    <dbReference type="NCBI Taxonomy" id="418985"/>
    <lineage>
        <taxon>Eukaryota</taxon>
        <taxon>Metazoa</taxon>
        <taxon>Ecdysozoa</taxon>
        <taxon>Arthropoda</taxon>
        <taxon>Chelicerata</taxon>
        <taxon>Arachnida</taxon>
        <taxon>Acari</taxon>
        <taxon>Parasitiformes</taxon>
        <taxon>Mesostigmata</taxon>
        <taxon>Gamasina</taxon>
        <taxon>Dermanyssoidea</taxon>
        <taxon>Laelapidae</taxon>
        <taxon>Tropilaelaps</taxon>
    </lineage>
</organism>
<evidence type="ECO:0000256" key="2">
    <source>
        <dbReference type="ARBA" id="ARBA00012176"/>
    </source>
</evidence>
<dbReference type="InParanoid" id="A0A1V9X7F5"/>
<gene>
    <name evidence="3" type="ORF">BIW11_12345</name>
</gene>
<dbReference type="EC" id="3.5.1.89" evidence="2"/>
<dbReference type="Gene3D" id="3.40.50.10320">
    <property type="entry name" value="LmbE-like"/>
    <property type="match status" value="1"/>
</dbReference>
<dbReference type="OrthoDB" id="6482755at2759"/>
<dbReference type="PANTHER" id="PTHR12993">
    <property type="entry name" value="N-ACETYLGLUCOSAMINYL-PHOSPHATIDYLINOSITOL DE-N-ACETYLASE-RELATED"/>
    <property type="match status" value="1"/>
</dbReference>
<dbReference type="PANTHER" id="PTHR12993:SF11">
    <property type="entry name" value="N-ACETYLGLUCOSAMINYL-PHOSPHATIDYLINOSITOL DE-N-ACETYLASE"/>
    <property type="match status" value="1"/>
</dbReference>
<evidence type="ECO:0000256" key="1">
    <source>
        <dbReference type="ARBA" id="ARBA00006066"/>
    </source>
</evidence>
<dbReference type="STRING" id="418985.A0A1V9X7F5"/>
<evidence type="ECO:0000313" key="3">
    <source>
        <dbReference type="EMBL" id="OQR69303.1"/>
    </source>
</evidence>
<proteinExistence type="inferred from homology"/>
<dbReference type="InterPro" id="IPR003737">
    <property type="entry name" value="GlcNAc_PI_deacetylase-related"/>
</dbReference>
<sequence>RKFRLKSRRRPTSHVYRAAPPCKTEGGFTGEKLISELPKEEENNSAAANRTNVSVVTFDHYGVTGHSNHVSIFDALLYFFEDPAETGLKVDFRVYMLESVNILRKYSGLLDGACSYLWPSTYVYLLTPDQRRKLDLAMSQHGSQLAWLRRLYCRFSRYMYVNTLNELTEEKAETDKNE</sequence>
<dbReference type="EMBL" id="MNPL01021547">
    <property type="protein sequence ID" value="OQR69303.1"/>
    <property type="molecule type" value="Genomic_DNA"/>
</dbReference>
<dbReference type="SUPFAM" id="SSF102588">
    <property type="entry name" value="LmbE-like"/>
    <property type="match status" value="1"/>
</dbReference>
<dbReference type="AlphaFoldDB" id="A0A1V9X7F5"/>
<evidence type="ECO:0000313" key="4">
    <source>
        <dbReference type="Proteomes" id="UP000192247"/>
    </source>
</evidence>
<comment type="caution">
    <text evidence="3">The sequence shown here is derived from an EMBL/GenBank/DDBJ whole genome shotgun (WGS) entry which is preliminary data.</text>
</comment>
<feature type="non-terminal residue" evidence="3">
    <location>
        <position position="1"/>
    </location>
</feature>
<dbReference type="InterPro" id="IPR024078">
    <property type="entry name" value="LmbE-like_dom_sf"/>
</dbReference>
<dbReference type="GO" id="GO:0016020">
    <property type="term" value="C:membrane"/>
    <property type="evidence" value="ECO:0007669"/>
    <property type="project" value="GOC"/>
</dbReference>
<dbReference type="UniPathway" id="UPA00196"/>
<accession>A0A1V9X7F5</accession>
<reference evidence="3 4" key="1">
    <citation type="journal article" date="2017" name="Gigascience">
        <title>Draft genome of the honey bee ectoparasitic mite, Tropilaelaps mercedesae, is shaped by the parasitic life history.</title>
        <authorList>
            <person name="Dong X."/>
            <person name="Armstrong S.D."/>
            <person name="Xia D."/>
            <person name="Makepeace B.L."/>
            <person name="Darby A.C."/>
            <person name="Kadowaki T."/>
        </authorList>
    </citation>
    <scope>NUCLEOTIDE SEQUENCE [LARGE SCALE GENOMIC DNA]</scope>
    <source>
        <strain evidence="3">Wuxi-XJTLU</strain>
    </source>
</reference>
<dbReference type="GO" id="GO:0006506">
    <property type="term" value="P:GPI anchor biosynthetic process"/>
    <property type="evidence" value="ECO:0007669"/>
    <property type="project" value="UniProtKB-UniPathway"/>
</dbReference>
<keyword evidence="4" id="KW-1185">Reference proteome</keyword>
<dbReference type="GO" id="GO:0005783">
    <property type="term" value="C:endoplasmic reticulum"/>
    <property type="evidence" value="ECO:0007669"/>
    <property type="project" value="TreeGrafter"/>
</dbReference>
<name>A0A1V9X7F5_9ACAR</name>
<comment type="similarity">
    <text evidence="1">Belongs to the PIGL family.</text>
</comment>